<gene>
    <name evidence="5" type="ORF">C7C46_09390</name>
</gene>
<reference evidence="5 6" key="1">
    <citation type="submission" date="2018-03" db="EMBL/GenBank/DDBJ databases">
        <title>Bioinformatic expansion and discovery of thiopeptide antibiotics.</title>
        <authorList>
            <person name="Schwalen C.J."/>
            <person name="Hudson G.A."/>
            <person name="Mitchell D.A."/>
        </authorList>
    </citation>
    <scope>NUCLEOTIDE SEQUENCE [LARGE SCALE GENOMIC DNA]</scope>
    <source>
        <strain evidence="5 6">ATCC 21389</strain>
    </source>
</reference>
<evidence type="ECO:0000313" key="6">
    <source>
        <dbReference type="Proteomes" id="UP000248039"/>
    </source>
</evidence>
<proteinExistence type="predicted"/>
<comment type="caution">
    <text evidence="5">The sequence shown here is derived from an EMBL/GenBank/DDBJ whole genome shotgun (WGS) entry which is preliminary data.</text>
</comment>
<accession>A0A2V4P0X3</accession>
<dbReference type="PANTHER" id="PTHR43464:SF19">
    <property type="entry name" value="UBIQUINONE BIOSYNTHESIS O-METHYLTRANSFERASE, MITOCHONDRIAL"/>
    <property type="match status" value="1"/>
</dbReference>
<sequence length="281" mass="30323">MRAIVNDQQDQAWNGDEGRHWADHHDRWNAVNGEFNEPLLSAAAIAPGERVLDIGCGAGQTTRLAARHSRTGDVLGLDLSAPELERARELAAREHLANARFERGDAQVHPLPADGFDVAISRFGIMFFADPVAAFANIARALRPGGRLALLSLADPDRVDWVRVFAALRPFGPVPDFAIGEPGMFSLADPMTFRQILTDAGFTQVETTLVEAPMTFGRDADDAANFLLGSGPIRSLLSRSDAATADRVRFAMAEALRPFEQSGGVRLGGAAWLATATRPRS</sequence>
<dbReference type="GO" id="GO:0032259">
    <property type="term" value="P:methylation"/>
    <property type="evidence" value="ECO:0007669"/>
    <property type="project" value="UniProtKB-KW"/>
</dbReference>
<keyword evidence="3" id="KW-0949">S-adenosyl-L-methionine</keyword>
<dbReference type="AlphaFoldDB" id="A0A2V4P0X3"/>
<dbReference type="SUPFAM" id="SSF53335">
    <property type="entry name" value="S-adenosyl-L-methionine-dependent methyltransferases"/>
    <property type="match status" value="1"/>
</dbReference>
<dbReference type="RefSeq" id="WP_110667712.1">
    <property type="nucleotide sequence ID" value="NZ_PYBW01000029.1"/>
</dbReference>
<protein>
    <submittedName>
        <fullName evidence="5">SAM-dependent methyltransferase</fullName>
    </submittedName>
</protein>
<dbReference type="Pfam" id="PF13649">
    <property type="entry name" value="Methyltransf_25"/>
    <property type="match status" value="1"/>
</dbReference>
<evidence type="ECO:0000256" key="2">
    <source>
        <dbReference type="ARBA" id="ARBA00022679"/>
    </source>
</evidence>
<keyword evidence="1 5" id="KW-0489">Methyltransferase</keyword>
<dbReference type="GO" id="GO:0008168">
    <property type="term" value="F:methyltransferase activity"/>
    <property type="evidence" value="ECO:0007669"/>
    <property type="project" value="UniProtKB-KW"/>
</dbReference>
<dbReference type="OrthoDB" id="9777638at2"/>
<dbReference type="Proteomes" id="UP000248039">
    <property type="component" value="Unassembled WGS sequence"/>
</dbReference>
<dbReference type="CDD" id="cd02440">
    <property type="entry name" value="AdoMet_MTases"/>
    <property type="match status" value="1"/>
</dbReference>
<dbReference type="PANTHER" id="PTHR43464">
    <property type="entry name" value="METHYLTRANSFERASE"/>
    <property type="match status" value="1"/>
</dbReference>
<evidence type="ECO:0000259" key="4">
    <source>
        <dbReference type="Pfam" id="PF13649"/>
    </source>
</evidence>
<dbReference type="Gene3D" id="3.40.50.150">
    <property type="entry name" value="Vaccinia Virus protein VP39"/>
    <property type="match status" value="1"/>
</dbReference>
<keyword evidence="6" id="KW-1185">Reference proteome</keyword>
<evidence type="ECO:0000313" key="5">
    <source>
        <dbReference type="EMBL" id="PYC83205.1"/>
    </source>
</evidence>
<evidence type="ECO:0000256" key="3">
    <source>
        <dbReference type="ARBA" id="ARBA00022691"/>
    </source>
</evidence>
<keyword evidence="2 5" id="KW-0808">Transferase</keyword>
<dbReference type="EMBL" id="PYBW01000029">
    <property type="protein sequence ID" value="PYC83205.1"/>
    <property type="molecule type" value="Genomic_DNA"/>
</dbReference>
<dbReference type="InterPro" id="IPR041698">
    <property type="entry name" value="Methyltransf_25"/>
</dbReference>
<evidence type="ECO:0000256" key="1">
    <source>
        <dbReference type="ARBA" id="ARBA00022603"/>
    </source>
</evidence>
<dbReference type="InterPro" id="IPR029063">
    <property type="entry name" value="SAM-dependent_MTases_sf"/>
</dbReference>
<name>A0A2V4P0X3_9ACTN</name>
<feature type="domain" description="Methyltransferase" evidence="4">
    <location>
        <begin position="51"/>
        <end position="146"/>
    </location>
</feature>
<organism evidence="5 6">
    <name type="scientific">Streptomyces tateyamensis</name>
    <dbReference type="NCBI Taxonomy" id="565073"/>
    <lineage>
        <taxon>Bacteria</taxon>
        <taxon>Bacillati</taxon>
        <taxon>Actinomycetota</taxon>
        <taxon>Actinomycetes</taxon>
        <taxon>Kitasatosporales</taxon>
        <taxon>Streptomycetaceae</taxon>
        <taxon>Streptomyces</taxon>
    </lineage>
</organism>